<comment type="caution">
    <text evidence="1">The sequence shown here is derived from an EMBL/GenBank/DDBJ whole genome shotgun (WGS) entry which is preliminary data.</text>
</comment>
<evidence type="ECO:0000313" key="1">
    <source>
        <dbReference type="EMBL" id="PIS40621.1"/>
    </source>
</evidence>
<dbReference type="EMBL" id="PEXW01000054">
    <property type="protein sequence ID" value="PIS40621.1"/>
    <property type="molecule type" value="Genomic_DNA"/>
</dbReference>
<evidence type="ECO:0000313" key="2">
    <source>
        <dbReference type="Proteomes" id="UP000236845"/>
    </source>
</evidence>
<sequence>MRTNNISLRPNPLAPIGPDRKIKRDICNQLLAMHFTKPDAGKTISLEHEGFVGKLERVVDTDSLCIIIDIDPKKLS</sequence>
<name>A0A2H0YQ39_9BACT</name>
<dbReference type="Proteomes" id="UP000236845">
    <property type="component" value="Unassembled WGS sequence"/>
</dbReference>
<proteinExistence type="predicted"/>
<organism evidence="1 2">
    <name type="scientific">Candidatus Kerfeldbacteria bacterium CG08_land_8_20_14_0_20_43_14</name>
    <dbReference type="NCBI Taxonomy" id="2014246"/>
    <lineage>
        <taxon>Bacteria</taxon>
        <taxon>Candidatus Kerfeldiibacteriota</taxon>
    </lineage>
</organism>
<accession>A0A2H0YQ39</accession>
<reference evidence="2" key="1">
    <citation type="submission" date="2017-09" db="EMBL/GenBank/DDBJ databases">
        <title>Depth-based differentiation of microbial function through sediment-hosted aquifers and enrichment of novel symbionts in the deep terrestrial subsurface.</title>
        <authorList>
            <person name="Probst A.J."/>
            <person name="Ladd B."/>
            <person name="Jarett J.K."/>
            <person name="Geller-Mcgrath D.E."/>
            <person name="Sieber C.M.K."/>
            <person name="Emerson J.B."/>
            <person name="Anantharaman K."/>
            <person name="Thomas B.C."/>
            <person name="Malmstrom R."/>
            <person name="Stieglmeier M."/>
            <person name="Klingl A."/>
            <person name="Woyke T."/>
            <person name="Ryan C.M."/>
            <person name="Banfield J.F."/>
        </authorList>
    </citation>
    <scope>NUCLEOTIDE SEQUENCE [LARGE SCALE GENOMIC DNA]</scope>
</reference>
<dbReference type="AlphaFoldDB" id="A0A2H0YQ39"/>
<protein>
    <submittedName>
        <fullName evidence="1">Uncharacterized protein</fullName>
    </submittedName>
</protein>
<gene>
    <name evidence="1" type="ORF">COT26_02415</name>
</gene>